<name>A0ABR7CW00_9BACT</name>
<keyword evidence="1" id="KW-0732">Signal</keyword>
<evidence type="ECO:0000256" key="1">
    <source>
        <dbReference type="SAM" id="SignalP"/>
    </source>
</evidence>
<protein>
    <submittedName>
        <fullName evidence="2">DUF4252 domain-containing protein</fullName>
    </submittedName>
</protein>
<organism evidence="2 3">
    <name type="scientific">Butyricimonas hominis</name>
    <dbReference type="NCBI Taxonomy" id="2763032"/>
    <lineage>
        <taxon>Bacteria</taxon>
        <taxon>Pseudomonadati</taxon>
        <taxon>Bacteroidota</taxon>
        <taxon>Bacteroidia</taxon>
        <taxon>Bacteroidales</taxon>
        <taxon>Odoribacteraceae</taxon>
        <taxon>Butyricimonas</taxon>
    </lineage>
</organism>
<dbReference type="Pfam" id="PF14060">
    <property type="entry name" value="DUF4252"/>
    <property type="match status" value="1"/>
</dbReference>
<dbReference type="EMBL" id="JACOOH010000001">
    <property type="protein sequence ID" value="MBC5619856.1"/>
    <property type="molecule type" value="Genomic_DNA"/>
</dbReference>
<dbReference type="RefSeq" id="WP_186974732.1">
    <property type="nucleotide sequence ID" value="NZ_JACOOH010000001.1"/>
</dbReference>
<keyword evidence="3" id="KW-1185">Reference proteome</keyword>
<sequence>MKIRCLLTCIVSLVIVFPLQAQVGKEMKAFRNKEGITVTMLTPSLYKLYKQSDMSIAAEEALNNMKEINVMYVDKKRATPKVVEEINQRLIPIMENESKYTLVRSHQGVYGQERLYVTQNNEQITALVLWNEEREQLSVIELKGNIDLDNVDEIAAALNVKGLDRLAYINTPAEGSSFAERMGNPMDLLKRMEERFGVKRDSLFGEDPFGTLRERFGNMGSMEDMMKRAEEAFRNMGSMFNGMDGMSESISNGLEVIRENGKTRIKVNATNSELAYLIDGVEYAADSLKNGIPEEIANVIMVTEPGNAKKSHVIINTLKKSGQFISYSNGVLKYKYKNQEFTVNPEKLSEPSLLVNNRLTRTFNVDPMQIIQIRPATESERKILNAPSAQVVIVTDEMNFGF</sequence>
<comment type="caution">
    <text evidence="2">The sequence shown here is derived from an EMBL/GenBank/DDBJ whole genome shotgun (WGS) entry which is preliminary data.</text>
</comment>
<dbReference type="Proteomes" id="UP000646484">
    <property type="component" value="Unassembled WGS sequence"/>
</dbReference>
<proteinExistence type="predicted"/>
<evidence type="ECO:0000313" key="2">
    <source>
        <dbReference type="EMBL" id="MBC5619856.1"/>
    </source>
</evidence>
<reference evidence="2 3" key="1">
    <citation type="submission" date="2020-08" db="EMBL/GenBank/DDBJ databases">
        <title>Genome public.</title>
        <authorList>
            <person name="Liu C."/>
            <person name="Sun Q."/>
        </authorList>
    </citation>
    <scope>NUCLEOTIDE SEQUENCE [LARGE SCALE GENOMIC DNA]</scope>
    <source>
        <strain evidence="2 3">NSJ-56</strain>
    </source>
</reference>
<feature type="signal peptide" evidence="1">
    <location>
        <begin position="1"/>
        <end position="21"/>
    </location>
</feature>
<feature type="chain" id="PRO_5046657252" evidence="1">
    <location>
        <begin position="22"/>
        <end position="402"/>
    </location>
</feature>
<gene>
    <name evidence="2" type="ORF">H8S64_01965</name>
</gene>
<accession>A0ABR7CW00</accession>
<evidence type="ECO:0000313" key="3">
    <source>
        <dbReference type="Proteomes" id="UP000646484"/>
    </source>
</evidence>
<dbReference type="InterPro" id="IPR025348">
    <property type="entry name" value="DUF4252"/>
</dbReference>